<dbReference type="EMBL" id="MN739628">
    <property type="protein sequence ID" value="QHT16933.1"/>
    <property type="molecule type" value="Genomic_DNA"/>
</dbReference>
<accession>A0A6C0DK43</accession>
<sequence>MSMSQAVQHIIDANAPMVFTYAHSRPKVQRVVYPTGITGETVSTIDAETGKYKKFKLDGIIFPTPPVDEWISYSIDQGLTVTFNYRYSNPDLKRIGVPIKLSKNGQSVLVKLSDVEEKYFKISGIENLHPVPQVIEEVEEEEVEEGGQFPDWIMNTDWSHNLDDETTAPSNDEIVYEEKEEKNRKRMRECTGCKYGIMNQQAHYGGCLADDDY</sequence>
<evidence type="ECO:0000313" key="1">
    <source>
        <dbReference type="EMBL" id="QHT16933.1"/>
    </source>
</evidence>
<proteinExistence type="predicted"/>
<reference evidence="1" key="1">
    <citation type="journal article" date="2020" name="Nature">
        <title>Giant virus diversity and host interactions through global metagenomics.</title>
        <authorList>
            <person name="Schulz F."/>
            <person name="Roux S."/>
            <person name="Paez-Espino D."/>
            <person name="Jungbluth S."/>
            <person name="Walsh D.A."/>
            <person name="Denef V.J."/>
            <person name="McMahon K.D."/>
            <person name="Konstantinidis K.T."/>
            <person name="Eloe-Fadrosh E.A."/>
            <person name="Kyrpides N.C."/>
            <person name="Woyke T."/>
        </authorList>
    </citation>
    <scope>NUCLEOTIDE SEQUENCE</scope>
    <source>
        <strain evidence="1">GVMAG-M-3300023174-207</strain>
    </source>
</reference>
<organism evidence="1">
    <name type="scientific">viral metagenome</name>
    <dbReference type="NCBI Taxonomy" id="1070528"/>
    <lineage>
        <taxon>unclassified sequences</taxon>
        <taxon>metagenomes</taxon>
        <taxon>organismal metagenomes</taxon>
    </lineage>
</organism>
<dbReference type="AlphaFoldDB" id="A0A6C0DK43"/>
<name>A0A6C0DK43_9ZZZZ</name>
<protein>
    <submittedName>
        <fullName evidence="1">Uncharacterized protein</fullName>
    </submittedName>
</protein>